<keyword evidence="5 11" id="KW-0479">Metal-binding</keyword>
<sequence length="336" mass="39093">MPTHTHDDPPASQPYYNLTPDTVIDAVESIGYLSDARVLALNSYENRVYQVGIEEQNPLIAKFYRPNRWSDVQIAEEHRFLFELEALGLPVVPPMALEDGTSLHRFNNFRFSLFRRQGGHAPELDNLDHLLVLGRMMGRIHQCGASAPFQQRPRVDIKSYGEESVAFLLASELIPEGLRVAYRSLCEDLLAQVRRIWAEVGEQPPLRLHGDCHIGNILWRDEAPHFVDFDDCRNGPAIQDLWMFLSGDRNQQQLQCSELVEGYNEFNDFPAIQLRLIEPLRTLRLLHYNAWLGRRWSDPAFPHSFPWFNTERYWAEHILELREQLAMLQEPPLQLW</sequence>
<proteinExistence type="inferred from homology"/>
<feature type="site" description="ATP" evidence="11">
    <location>
        <position position="43"/>
    </location>
</feature>
<dbReference type="InterPro" id="IPR011009">
    <property type="entry name" value="Kinase-like_dom_sf"/>
</dbReference>
<gene>
    <name evidence="11" type="primary">srkA</name>
    <name evidence="13" type="ORF">D0544_15115</name>
</gene>
<comment type="subunit">
    <text evidence="11">Monomer.</text>
</comment>
<evidence type="ECO:0000256" key="6">
    <source>
        <dbReference type="ARBA" id="ARBA00022741"/>
    </source>
</evidence>
<keyword evidence="2 11" id="KW-0723">Serine/threonine-protein kinase</keyword>
<comment type="function">
    <text evidence="11">A protein kinase that phosphorylates Ser and Thr residues. Probably acts to suppress the effects of stress linked to accumulation of reactive oxygen species. Probably involved in the extracytoplasmic stress response.</text>
</comment>
<evidence type="ECO:0000256" key="8">
    <source>
        <dbReference type="ARBA" id="ARBA00022840"/>
    </source>
</evidence>
<dbReference type="HAMAP" id="MF_01497">
    <property type="entry name" value="SrkA_kinase"/>
    <property type="match status" value="1"/>
</dbReference>
<keyword evidence="9 11" id="KW-0460">Magnesium</keyword>
<comment type="subcellular location">
    <subcellularLocation>
        <location evidence="11">Cytoplasm</location>
    </subcellularLocation>
</comment>
<comment type="catalytic activity">
    <reaction evidence="11">
        <text>L-threonyl-[protein] + ATP = O-phospho-L-threonyl-[protein] + ADP + H(+)</text>
        <dbReference type="Rhea" id="RHEA:46608"/>
        <dbReference type="Rhea" id="RHEA-COMP:11060"/>
        <dbReference type="Rhea" id="RHEA-COMP:11605"/>
        <dbReference type="ChEBI" id="CHEBI:15378"/>
        <dbReference type="ChEBI" id="CHEBI:30013"/>
        <dbReference type="ChEBI" id="CHEBI:30616"/>
        <dbReference type="ChEBI" id="CHEBI:61977"/>
        <dbReference type="ChEBI" id="CHEBI:456216"/>
        <dbReference type="EC" id="2.7.11.1"/>
    </reaction>
</comment>
<dbReference type="Gene3D" id="3.30.200.70">
    <property type="match status" value="1"/>
</dbReference>
<keyword evidence="14" id="KW-1185">Reference proteome</keyword>
<organism evidence="13 14">
    <name type="scientific">Aestuariirhabdus litorea</name>
    <dbReference type="NCBI Taxonomy" id="2528527"/>
    <lineage>
        <taxon>Bacteria</taxon>
        <taxon>Pseudomonadati</taxon>
        <taxon>Pseudomonadota</taxon>
        <taxon>Gammaproteobacteria</taxon>
        <taxon>Oceanospirillales</taxon>
        <taxon>Aestuariirhabdaceae</taxon>
        <taxon>Aestuariirhabdus</taxon>
    </lineage>
</organism>
<feature type="active site" evidence="11">
    <location>
        <position position="228"/>
    </location>
</feature>
<evidence type="ECO:0000256" key="4">
    <source>
        <dbReference type="ARBA" id="ARBA00022679"/>
    </source>
</evidence>
<keyword evidence="4 11" id="KW-0808">Transferase</keyword>
<keyword evidence="8 11" id="KW-0067">ATP-binding</keyword>
<dbReference type="SUPFAM" id="SSF56112">
    <property type="entry name" value="Protein kinase-like (PK-like)"/>
    <property type="match status" value="1"/>
</dbReference>
<keyword evidence="1 11" id="KW-0963">Cytoplasm</keyword>
<feature type="binding site" evidence="11">
    <location>
        <position position="228"/>
    </location>
    <ligand>
        <name>Mg(2+)</name>
        <dbReference type="ChEBI" id="CHEBI:18420"/>
    </ligand>
</feature>
<dbReference type="GO" id="GO:0106310">
    <property type="term" value="F:protein serine kinase activity"/>
    <property type="evidence" value="ECO:0007669"/>
    <property type="project" value="RHEA"/>
</dbReference>
<comment type="cofactor">
    <cofactor evidence="11">
        <name>Mg(2+)</name>
        <dbReference type="ChEBI" id="CHEBI:18420"/>
    </cofactor>
</comment>
<dbReference type="InterPro" id="IPR002575">
    <property type="entry name" value="Aminoglycoside_PTrfase"/>
</dbReference>
<evidence type="ECO:0000313" key="13">
    <source>
        <dbReference type="EMBL" id="RRJ83162.1"/>
    </source>
</evidence>
<dbReference type="AlphaFoldDB" id="A0A3P3VKA5"/>
<dbReference type="Gene3D" id="1.20.1270.170">
    <property type="match status" value="1"/>
</dbReference>
<dbReference type="Gene3D" id="1.10.510.10">
    <property type="entry name" value="Transferase(Phosphotransferase) domain 1"/>
    <property type="match status" value="1"/>
</dbReference>
<accession>A0A3P3VKA5</accession>
<dbReference type="InterPro" id="IPR032882">
    <property type="entry name" value="SrkA/RdoA"/>
</dbReference>
<dbReference type="EC" id="2.7.11.1" evidence="11"/>
<comment type="similarity">
    <text evidence="11">Belongs to the SrkA/RdoA protein kinase family.</text>
</comment>
<feature type="domain" description="Aminoglycoside phosphotransferase" evidence="12">
    <location>
        <begin position="42"/>
        <end position="268"/>
    </location>
</feature>
<evidence type="ECO:0000256" key="7">
    <source>
        <dbReference type="ARBA" id="ARBA00022777"/>
    </source>
</evidence>
<evidence type="ECO:0000256" key="10">
    <source>
        <dbReference type="ARBA" id="ARBA00023016"/>
    </source>
</evidence>
<evidence type="ECO:0000256" key="5">
    <source>
        <dbReference type="ARBA" id="ARBA00022723"/>
    </source>
</evidence>
<dbReference type="EMBL" id="QWEZ01000002">
    <property type="protein sequence ID" value="RRJ83162.1"/>
    <property type="molecule type" value="Genomic_DNA"/>
</dbReference>
<reference evidence="13 14" key="1">
    <citation type="submission" date="2018-08" db="EMBL/GenBank/DDBJ databases">
        <authorList>
            <person name="Khan S.A."/>
        </authorList>
    </citation>
    <scope>NUCLEOTIDE SEQUENCE [LARGE SCALE GENOMIC DNA]</scope>
    <source>
        <strain evidence="13 14">GTF-13</strain>
    </source>
</reference>
<protein>
    <recommendedName>
        <fullName evidence="11">Stress response kinase A</fullName>
        <ecNumber evidence="11">2.7.11.1</ecNumber>
    </recommendedName>
    <alternativeName>
        <fullName evidence="11">Serine/threonine-protein kinase SrkA</fullName>
    </alternativeName>
</protein>
<dbReference type="Pfam" id="PF01636">
    <property type="entry name" value="APH"/>
    <property type="match status" value="1"/>
</dbReference>
<dbReference type="Proteomes" id="UP000280792">
    <property type="component" value="Unassembled WGS sequence"/>
</dbReference>
<feature type="active site" description="Proton acceptor" evidence="11">
    <location>
        <position position="211"/>
    </location>
</feature>
<feature type="binding site" evidence="11">
    <location>
        <position position="216"/>
    </location>
    <ligand>
        <name>Mg(2+)</name>
        <dbReference type="ChEBI" id="CHEBI:18420"/>
    </ligand>
</feature>
<dbReference type="PANTHER" id="PTHR39573">
    <property type="entry name" value="STRESS RESPONSE KINASE A"/>
    <property type="match status" value="1"/>
</dbReference>
<comment type="catalytic activity">
    <reaction evidence="11">
        <text>L-seryl-[protein] + ATP = O-phospho-L-seryl-[protein] + ADP + H(+)</text>
        <dbReference type="Rhea" id="RHEA:17989"/>
        <dbReference type="Rhea" id="RHEA-COMP:9863"/>
        <dbReference type="Rhea" id="RHEA-COMP:11604"/>
        <dbReference type="ChEBI" id="CHEBI:15378"/>
        <dbReference type="ChEBI" id="CHEBI:29999"/>
        <dbReference type="ChEBI" id="CHEBI:30616"/>
        <dbReference type="ChEBI" id="CHEBI:83421"/>
        <dbReference type="ChEBI" id="CHEBI:456216"/>
        <dbReference type="EC" id="2.7.11.1"/>
    </reaction>
</comment>
<keyword evidence="3 11" id="KW-0597">Phosphoprotein</keyword>
<dbReference type="GO" id="GO:0000287">
    <property type="term" value="F:magnesium ion binding"/>
    <property type="evidence" value="ECO:0007669"/>
    <property type="project" value="UniProtKB-UniRule"/>
</dbReference>
<evidence type="ECO:0000256" key="9">
    <source>
        <dbReference type="ARBA" id="ARBA00022842"/>
    </source>
</evidence>
<keyword evidence="10 11" id="KW-0346">Stress response</keyword>
<keyword evidence="6 11" id="KW-0547">Nucleotide-binding</keyword>
<dbReference type="GO" id="GO:0004674">
    <property type="term" value="F:protein serine/threonine kinase activity"/>
    <property type="evidence" value="ECO:0007669"/>
    <property type="project" value="UniProtKB-UniRule"/>
</dbReference>
<dbReference type="PANTHER" id="PTHR39573:SF1">
    <property type="entry name" value="STRESS RESPONSE KINASE A"/>
    <property type="match status" value="1"/>
</dbReference>
<reference evidence="13 14" key="2">
    <citation type="submission" date="2018-12" db="EMBL/GenBank/DDBJ databases">
        <title>Simiduia agarivorans gen. nov., sp. nov., a marine, agarolytic bacterium isolated from shallow coastal water from Keelung, Taiwan.</title>
        <authorList>
            <person name="Shieh W.Y."/>
        </authorList>
    </citation>
    <scope>NUCLEOTIDE SEQUENCE [LARGE SCALE GENOMIC DNA]</scope>
    <source>
        <strain evidence="13 14">GTF-13</strain>
    </source>
</reference>
<dbReference type="RefSeq" id="WP_125017582.1">
    <property type="nucleotide sequence ID" value="NZ_QWEZ01000002.1"/>
</dbReference>
<name>A0A3P3VKA5_9GAMM</name>
<comment type="caution">
    <text evidence="13">The sequence shown here is derived from an EMBL/GenBank/DDBJ whole genome shotgun (WGS) entry which is preliminary data.</text>
</comment>
<evidence type="ECO:0000259" key="12">
    <source>
        <dbReference type="Pfam" id="PF01636"/>
    </source>
</evidence>
<dbReference type="NCBIfam" id="NF008738">
    <property type="entry name" value="PRK11768.1"/>
    <property type="match status" value="1"/>
</dbReference>
<evidence type="ECO:0000256" key="11">
    <source>
        <dbReference type="HAMAP-Rule" id="MF_01497"/>
    </source>
</evidence>
<evidence type="ECO:0000256" key="2">
    <source>
        <dbReference type="ARBA" id="ARBA00022527"/>
    </source>
</evidence>
<keyword evidence="7 11" id="KW-0418">Kinase</keyword>
<evidence type="ECO:0000313" key="14">
    <source>
        <dbReference type="Proteomes" id="UP000280792"/>
    </source>
</evidence>
<evidence type="ECO:0000256" key="1">
    <source>
        <dbReference type="ARBA" id="ARBA00022490"/>
    </source>
</evidence>
<dbReference type="GO" id="GO:0005524">
    <property type="term" value="F:ATP binding"/>
    <property type="evidence" value="ECO:0007669"/>
    <property type="project" value="UniProtKB-UniRule"/>
</dbReference>
<evidence type="ECO:0000256" key="3">
    <source>
        <dbReference type="ARBA" id="ARBA00022553"/>
    </source>
</evidence>
<dbReference type="GO" id="GO:0005737">
    <property type="term" value="C:cytoplasm"/>
    <property type="evidence" value="ECO:0007669"/>
    <property type="project" value="UniProtKB-SubCell"/>
</dbReference>